<dbReference type="Pfam" id="PF13902">
    <property type="entry name" value="R3H-assoc"/>
    <property type="match status" value="1"/>
</dbReference>
<evidence type="ECO:0000313" key="3">
    <source>
        <dbReference type="EMBL" id="KAK8726519.1"/>
    </source>
</evidence>
<dbReference type="InterPro" id="IPR036867">
    <property type="entry name" value="R3H_dom_sf"/>
</dbReference>
<dbReference type="GO" id="GO:0003676">
    <property type="term" value="F:nucleic acid binding"/>
    <property type="evidence" value="ECO:0007669"/>
    <property type="project" value="InterPro"/>
</dbReference>
<dbReference type="Proteomes" id="UP001445076">
    <property type="component" value="Unassembled WGS sequence"/>
</dbReference>
<gene>
    <name evidence="3" type="ORF">OTU49_010288</name>
</gene>
<feature type="region of interest" description="Disordered" evidence="1">
    <location>
        <begin position="23"/>
        <end position="44"/>
    </location>
</feature>
<dbReference type="EMBL" id="JARKIK010000079">
    <property type="protein sequence ID" value="KAK8726519.1"/>
    <property type="molecule type" value="Genomic_DNA"/>
</dbReference>
<dbReference type="PANTHER" id="PTHR32019">
    <property type="entry name" value="R3H DOMAIN-CONTAINING PROTEIN 4"/>
    <property type="match status" value="1"/>
</dbReference>
<sequence>MGVIRKLVKRTPVISFSEESVNTLGISQPATPPSEPESIDSEPPVFVPRRRDPRQLFQRLEYHHQNVHAGARKTRRSNNTQALQTLLEDEFEESQELSISDLKPKIHSAFTELHTDYNNMRVWQYFIARDENEQKVYLEAIRPKDQKRHGKTVSGFSFTQVPINAESSSEDHSEAGVSQVSDCRCVHPACNEEQRFGLLKPQMKSLLKKRHLPLGILSYLEEEVVALFTSDPSTVYITQELTSFERLLLHALCQYNFLSSKSATIASVRRTKVKNDRGCFHAPSVSLTQYIETCYRAK</sequence>
<accession>A0AAW0WFE6</accession>
<feature type="domain" description="R3H-associated N-terminal" evidence="2">
    <location>
        <begin position="67"/>
        <end position="181"/>
    </location>
</feature>
<comment type="caution">
    <text evidence="3">The sequence shown here is derived from an EMBL/GenBank/DDBJ whole genome shotgun (WGS) entry which is preliminary data.</text>
</comment>
<dbReference type="SUPFAM" id="SSF82708">
    <property type="entry name" value="R3H domain"/>
    <property type="match status" value="1"/>
</dbReference>
<dbReference type="Gene3D" id="3.30.1370.50">
    <property type="entry name" value="R3H-like domain"/>
    <property type="match status" value="1"/>
</dbReference>
<proteinExistence type="predicted"/>
<name>A0AAW0WFE6_CHEQU</name>
<dbReference type="AlphaFoldDB" id="A0AAW0WFE6"/>
<evidence type="ECO:0000256" key="1">
    <source>
        <dbReference type="SAM" id="MobiDB-lite"/>
    </source>
</evidence>
<reference evidence="3 4" key="1">
    <citation type="journal article" date="2024" name="BMC Genomics">
        <title>Genome assembly of redclaw crayfish (Cherax quadricarinatus) provides insights into its immune adaptation and hypoxia tolerance.</title>
        <authorList>
            <person name="Liu Z."/>
            <person name="Zheng J."/>
            <person name="Li H."/>
            <person name="Fang K."/>
            <person name="Wang S."/>
            <person name="He J."/>
            <person name="Zhou D."/>
            <person name="Weng S."/>
            <person name="Chi M."/>
            <person name="Gu Z."/>
            <person name="He J."/>
            <person name="Li F."/>
            <person name="Wang M."/>
        </authorList>
    </citation>
    <scope>NUCLEOTIDE SEQUENCE [LARGE SCALE GENOMIC DNA]</scope>
    <source>
        <strain evidence="3">ZL_2023a</strain>
    </source>
</reference>
<dbReference type="InterPro" id="IPR039629">
    <property type="entry name" value="R3HDM4"/>
</dbReference>
<dbReference type="PANTHER" id="PTHR32019:SF2">
    <property type="entry name" value="R3H DOMAIN-CONTAINING PROTEIN 4"/>
    <property type="match status" value="1"/>
</dbReference>
<dbReference type="InterPro" id="IPR025952">
    <property type="entry name" value="R3H-assoc_dom"/>
</dbReference>
<evidence type="ECO:0000313" key="4">
    <source>
        <dbReference type="Proteomes" id="UP001445076"/>
    </source>
</evidence>
<keyword evidence="4" id="KW-1185">Reference proteome</keyword>
<protein>
    <recommendedName>
        <fullName evidence="2">R3H-associated N-terminal domain-containing protein</fullName>
    </recommendedName>
</protein>
<organism evidence="3 4">
    <name type="scientific">Cherax quadricarinatus</name>
    <name type="common">Australian red claw crayfish</name>
    <dbReference type="NCBI Taxonomy" id="27406"/>
    <lineage>
        <taxon>Eukaryota</taxon>
        <taxon>Metazoa</taxon>
        <taxon>Ecdysozoa</taxon>
        <taxon>Arthropoda</taxon>
        <taxon>Crustacea</taxon>
        <taxon>Multicrustacea</taxon>
        <taxon>Malacostraca</taxon>
        <taxon>Eumalacostraca</taxon>
        <taxon>Eucarida</taxon>
        <taxon>Decapoda</taxon>
        <taxon>Pleocyemata</taxon>
        <taxon>Astacidea</taxon>
        <taxon>Parastacoidea</taxon>
        <taxon>Parastacidae</taxon>
        <taxon>Cherax</taxon>
    </lineage>
</organism>
<evidence type="ECO:0000259" key="2">
    <source>
        <dbReference type="Pfam" id="PF13902"/>
    </source>
</evidence>